<sequence length="73" mass="8464">MRIRSIESNTHSSNKADLRHRALWGKAVGMRSEITPPDATPDQLWQRVEAADLMYPKNTSKVSLNKCRDLWQR</sequence>
<name>A0A8X6SRV6_TRICX</name>
<protein>
    <submittedName>
        <fullName evidence="1">Uncharacterized protein</fullName>
    </submittedName>
</protein>
<dbReference type="AlphaFoldDB" id="A0A8X6SRV6"/>
<dbReference type="Proteomes" id="UP000887159">
    <property type="component" value="Unassembled WGS sequence"/>
</dbReference>
<proteinExistence type="predicted"/>
<evidence type="ECO:0000313" key="1">
    <source>
        <dbReference type="EMBL" id="GFY18842.1"/>
    </source>
</evidence>
<organism evidence="1 2">
    <name type="scientific">Trichonephila clavipes</name>
    <name type="common">Golden silk orbweaver</name>
    <name type="synonym">Nephila clavipes</name>
    <dbReference type="NCBI Taxonomy" id="2585209"/>
    <lineage>
        <taxon>Eukaryota</taxon>
        <taxon>Metazoa</taxon>
        <taxon>Ecdysozoa</taxon>
        <taxon>Arthropoda</taxon>
        <taxon>Chelicerata</taxon>
        <taxon>Arachnida</taxon>
        <taxon>Araneae</taxon>
        <taxon>Araneomorphae</taxon>
        <taxon>Entelegynae</taxon>
        <taxon>Araneoidea</taxon>
        <taxon>Nephilidae</taxon>
        <taxon>Trichonephila</taxon>
    </lineage>
</organism>
<evidence type="ECO:0000313" key="2">
    <source>
        <dbReference type="Proteomes" id="UP000887159"/>
    </source>
</evidence>
<dbReference type="EMBL" id="BMAU01021350">
    <property type="protein sequence ID" value="GFY18842.1"/>
    <property type="molecule type" value="Genomic_DNA"/>
</dbReference>
<reference evidence="1" key="1">
    <citation type="submission" date="2020-08" db="EMBL/GenBank/DDBJ databases">
        <title>Multicomponent nature underlies the extraordinary mechanical properties of spider dragline silk.</title>
        <authorList>
            <person name="Kono N."/>
            <person name="Nakamura H."/>
            <person name="Mori M."/>
            <person name="Yoshida Y."/>
            <person name="Ohtoshi R."/>
            <person name="Malay A.D."/>
            <person name="Moran D.A.P."/>
            <person name="Tomita M."/>
            <person name="Numata K."/>
            <person name="Arakawa K."/>
        </authorList>
    </citation>
    <scope>NUCLEOTIDE SEQUENCE</scope>
</reference>
<keyword evidence="2" id="KW-1185">Reference proteome</keyword>
<gene>
    <name evidence="1" type="ORF">TNCV_3875301</name>
</gene>
<comment type="caution">
    <text evidence="1">The sequence shown here is derived from an EMBL/GenBank/DDBJ whole genome shotgun (WGS) entry which is preliminary data.</text>
</comment>
<accession>A0A8X6SRV6</accession>